<keyword evidence="2" id="KW-1133">Transmembrane helix</keyword>
<keyword evidence="2" id="KW-0472">Membrane</keyword>
<organism evidence="3 4">
    <name type="scientific">Candidatus Woesebacteria bacterium RIFOXYA1_FULL_48_16</name>
    <dbReference type="NCBI Taxonomy" id="1802535"/>
    <lineage>
        <taxon>Bacteria</taxon>
        <taxon>Candidatus Woeseibacteriota</taxon>
    </lineage>
</organism>
<accession>A0A1F8CLM7</accession>
<evidence type="ECO:0000313" key="4">
    <source>
        <dbReference type="Proteomes" id="UP000178430"/>
    </source>
</evidence>
<feature type="transmembrane region" description="Helical" evidence="2">
    <location>
        <begin position="343"/>
        <end position="365"/>
    </location>
</feature>
<dbReference type="EMBL" id="MGHV01000062">
    <property type="protein sequence ID" value="OGM77253.1"/>
    <property type="molecule type" value="Genomic_DNA"/>
</dbReference>
<sequence>MANETTIDKETARRLLLILSLEGDVKREEIEWALAIIHQIRGYGGITLAKAAQDGSLKEILAAIAAEQISPTTPKNLPALIKEAGERKAALKAAEETGEKEAEEFIEAAEKAAKTKAQVEAPPAAPEAPAPVPETPAPTQPVPEGFSIRVSPKFVEKLGKKAAFAPFTVAKFLSPRLLQENPAVATSLATSIPLSELSKKAEGFPEAERVKILRFLEAIKEARYSTVARMQLPMKIASITGIQATLMEGSEMGLPQGQVAAIIQTAKVSGPSFLGGLGRQALGGIAQRAISKGVTKLATKAITTALGTAVAPGVGTAISLVADWLVGKAKDFLSWMTRNAPKVAIGIGAFLFGTGFVLQSSLLMGSGALVGAGGLVGQAGGVGPALSQAGGFASSVITGITSLAVASIATPLIVALISIPVLVAIILFIINSGAYLVPPKGEILPGFLESPYIKVEKKASPPGPFQNSQLPLNNITYTISVSALRGALTNVRFEYSCRVYKKGSKPPCPSVSIKDSEGKEITLGEQENLVISPTNPYILTYTASYGTSFSDSAVIDTFVVTADTPDQTDAVSSGGATIIIGKPPLGCFIFNNNVGPYFKVYSLGWEKYPIRMQKVMNAIVTLSTSSNWLDYVCRGGEVVLTHARQEGGWGAWAPSATAKDIIFYSTYGITEGSSSGYSLYLFAHESGHLIDYHNSIAASQYRELAAHEGFLPTYPVCCRSAGEDLAESIGRYPINHPILEEPRFQGHKEFAKFIFGIDF</sequence>
<gene>
    <name evidence="3" type="ORF">A2197_02320</name>
</gene>
<reference evidence="3 4" key="1">
    <citation type="journal article" date="2016" name="Nat. Commun.">
        <title>Thousands of microbial genomes shed light on interconnected biogeochemical processes in an aquifer system.</title>
        <authorList>
            <person name="Anantharaman K."/>
            <person name="Brown C.T."/>
            <person name="Hug L.A."/>
            <person name="Sharon I."/>
            <person name="Castelle C.J."/>
            <person name="Probst A.J."/>
            <person name="Thomas B.C."/>
            <person name="Singh A."/>
            <person name="Wilkins M.J."/>
            <person name="Karaoz U."/>
            <person name="Brodie E.L."/>
            <person name="Williams K.H."/>
            <person name="Hubbard S.S."/>
            <person name="Banfield J.F."/>
        </authorList>
    </citation>
    <scope>NUCLEOTIDE SEQUENCE [LARGE SCALE GENOMIC DNA]</scope>
</reference>
<evidence type="ECO:0000313" key="3">
    <source>
        <dbReference type="EMBL" id="OGM77253.1"/>
    </source>
</evidence>
<name>A0A1F8CLM7_9BACT</name>
<feature type="region of interest" description="Disordered" evidence="1">
    <location>
        <begin position="116"/>
        <end position="142"/>
    </location>
</feature>
<dbReference type="AlphaFoldDB" id="A0A1F8CLM7"/>
<keyword evidence="2" id="KW-0812">Transmembrane</keyword>
<comment type="caution">
    <text evidence="3">The sequence shown here is derived from an EMBL/GenBank/DDBJ whole genome shotgun (WGS) entry which is preliminary data.</text>
</comment>
<evidence type="ECO:0000256" key="1">
    <source>
        <dbReference type="SAM" id="MobiDB-lite"/>
    </source>
</evidence>
<feature type="transmembrane region" description="Helical" evidence="2">
    <location>
        <begin position="385"/>
        <end position="405"/>
    </location>
</feature>
<proteinExistence type="predicted"/>
<protein>
    <submittedName>
        <fullName evidence="3">Uncharacterized protein</fullName>
    </submittedName>
</protein>
<evidence type="ECO:0000256" key="2">
    <source>
        <dbReference type="SAM" id="Phobius"/>
    </source>
</evidence>
<feature type="transmembrane region" description="Helical" evidence="2">
    <location>
        <begin position="301"/>
        <end position="322"/>
    </location>
</feature>
<dbReference type="Proteomes" id="UP000178430">
    <property type="component" value="Unassembled WGS sequence"/>
</dbReference>
<feature type="transmembrane region" description="Helical" evidence="2">
    <location>
        <begin position="412"/>
        <end position="437"/>
    </location>
</feature>
<feature type="compositionally biased region" description="Pro residues" evidence="1">
    <location>
        <begin position="123"/>
        <end position="141"/>
    </location>
</feature>